<gene>
    <name evidence="2" type="ORF">FPS98_14780</name>
</gene>
<proteinExistence type="predicted"/>
<dbReference type="InterPro" id="IPR012908">
    <property type="entry name" value="PGAP1-ab_dom-like"/>
</dbReference>
<sequence>MRLIGHSHGGNVSILAANVLEHEGIQVETLVTIATPVRELEYYLEYPVGQHLHVYNERDAVQVNGDTKGYCLKPNGSLQMQQI</sequence>
<dbReference type="SUPFAM" id="SSF53474">
    <property type="entry name" value="alpha/beta-Hydrolases"/>
    <property type="match status" value="1"/>
</dbReference>
<dbReference type="EMBL" id="CP042161">
    <property type="protein sequence ID" value="QDS38133.1"/>
    <property type="molecule type" value="Genomic_DNA"/>
</dbReference>
<evidence type="ECO:0000313" key="2">
    <source>
        <dbReference type="EMBL" id="QDS38133.1"/>
    </source>
</evidence>
<dbReference type="Proteomes" id="UP000317713">
    <property type="component" value="Chromosome"/>
</dbReference>
<feature type="domain" description="GPI inositol-deacylase PGAP1-like alpha/beta" evidence="1">
    <location>
        <begin position="3"/>
        <end position="45"/>
    </location>
</feature>
<dbReference type="AlphaFoldDB" id="A0A517IGW5"/>
<dbReference type="Pfam" id="PF07819">
    <property type="entry name" value="PGAP1"/>
    <property type="match status" value="1"/>
</dbReference>
<protein>
    <recommendedName>
        <fullName evidence="1">GPI inositol-deacylase PGAP1-like alpha/beta domain-containing protein</fullName>
    </recommendedName>
</protein>
<dbReference type="InterPro" id="IPR029058">
    <property type="entry name" value="AB_hydrolase_fold"/>
</dbReference>
<name>A0A517IGW5_BREBE</name>
<organism evidence="2 3">
    <name type="scientific">Brevibacillus brevis</name>
    <name type="common">Bacillus brevis</name>
    <dbReference type="NCBI Taxonomy" id="1393"/>
    <lineage>
        <taxon>Bacteria</taxon>
        <taxon>Bacillati</taxon>
        <taxon>Bacillota</taxon>
        <taxon>Bacilli</taxon>
        <taxon>Bacillales</taxon>
        <taxon>Paenibacillaceae</taxon>
        <taxon>Brevibacillus</taxon>
    </lineage>
</organism>
<accession>A0A517IGW5</accession>
<dbReference type="Gene3D" id="3.40.50.1820">
    <property type="entry name" value="alpha/beta hydrolase"/>
    <property type="match status" value="1"/>
</dbReference>
<dbReference type="GO" id="GO:0016788">
    <property type="term" value="F:hydrolase activity, acting on ester bonds"/>
    <property type="evidence" value="ECO:0007669"/>
    <property type="project" value="InterPro"/>
</dbReference>
<evidence type="ECO:0000313" key="3">
    <source>
        <dbReference type="Proteomes" id="UP000317713"/>
    </source>
</evidence>
<dbReference type="RefSeq" id="WP_144619584.1">
    <property type="nucleotide sequence ID" value="NZ_CP042161.1"/>
</dbReference>
<reference evidence="2 3" key="1">
    <citation type="submission" date="2019-07" db="EMBL/GenBank/DDBJ databases">
        <title>Characterization of Brevibacillus brevis HK544, as a potential biocontrol agent.</title>
        <authorList>
            <person name="Kim H."/>
        </authorList>
    </citation>
    <scope>NUCLEOTIDE SEQUENCE [LARGE SCALE GENOMIC DNA]</scope>
    <source>
        <strain evidence="2 3">HK544</strain>
    </source>
</reference>
<evidence type="ECO:0000259" key="1">
    <source>
        <dbReference type="Pfam" id="PF07819"/>
    </source>
</evidence>